<gene>
    <name evidence="2" type="primary">Aste57867_7924</name>
    <name evidence="1" type="ORF">As57867_007894</name>
    <name evidence="2" type="ORF">ASTE57867_7924</name>
</gene>
<keyword evidence="3" id="KW-1185">Reference proteome</keyword>
<dbReference type="Proteomes" id="UP000332933">
    <property type="component" value="Unassembled WGS sequence"/>
</dbReference>
<reference evidence="1" key="2">
    <citation type="submission" date="2019-06" db="EMBL/GenBank/DDBJ databases">
        <title>Genomics analysis of Aphanomyces spp. identifies a new class of oomycete effector associated with host adaptation.</title>
        <authorList>
            <person name="Gaulin E."/>
        </authorList>
    </citation>
    <scope>NUCLEOTIDE SEQUENCE</scope>
    <source>
        <strain evidence="1">CBS 578.67</strain>
    </source>
</reference>
<reference evidence="2 3" key="1">
    <citation type="submission" date="2019-03" db="EMBL/GenBank/DDBJ databases">
        <authorList>
            <person name="Gaulin E."/>
            <person name="Dumas B."/>
        </authorList>
    </citation>
    <scope>NUCLEOTIDE SEQUENCE [LARGE SCALE GENOMIC DNA]</scope>
    <source>
        <strain evidence="2">CBS 568.67</strain>
    </source>
</reference>
<evidence type="ECO:0000313" key="1">
    <source>
        <dbReference type="EMBL" id="KAF0701643.1"/>
    </source>
</evidence>
<accession>A0A485KJ03</accession>
<sequence length="89" mass="10227">MPTIASYQKGVPEDVLSFTDETKLPHFKHWPETYDDMNEYEVNNLTHDVVPQWSTTYGYTRLLKNLFAAAPPLRLVVVVHTTTVVFSIT</sequence>
<proteinExistence type="predicted"/>
<evidence type="ECO:0000313" key="2">
    <source>
        <dbReference type="EMBL" id="VFT84817.1"/>
    </source>
</evidence>
<name>A0A485KJ03_9STRA</name>
<dbReference type="EMBL" id="VJMH01004999">
    <property type="protein sequence ID" value="KAF0701643.1"/>
    <property type="molecule type" value="Genomic_DNA"/>
</dbReference>
<dbReference type="EMBL" id="CAADRA010005020">
    <property type="protein sequence ID" value="VFT84817.1"/>
    <property type="molecule type" value="Genomic_DNA"/>
</dbReference>
<dbReference type="AlphaFoldDB" id="A0A485KJ03"/>
<organism evidence="2 3">
    <name type="scientific">Aphanomyces stellatus</name>
    <dbReference type="NCBI Taxonomy" id="120398"/>
    <lineage>
        <taxon>Eukaryota</taxon>
        <taxon>Sar</taxon>
        <taxon>Stramenopiles</taxon>
        <taxon>Oomycota</taxon>
        <taxon>Saprolegniomycetes</taxon>
        <taxon>Saprolegniales</taxon>
        <taxon>Verrucalvaceae</taxon>
        <taxon>Aphanomyces</taxon>
    </lineage>
</organism>
<evidence type="ECO:0000313" key="3">
    <source>
        <dbReference type="Proteomes" id="UP000332933"/>
    </source>
</evidence>
<protein>
    <submittedName>
        <fullName evidence="2">Aste57867_7924 protein</fullName>
    </submittedName>
</protein>